<dbReference type="EMBL" id="AXCR01000007">
    <property type="protein sequence ID" value="KJR85502.1"/>
    <property type="molecule type" value="Genomic_DNA"/>
</dbReference>
<reference evidence="2 3" key="1">
    <citation type="journal article" date="2014" name="BMC Genomics">
        <title>Comparative genomics of the major fungal agents of human and animal Sporotrichosis: Sporothrix schenckii and Sporothrix brasiliensis.</title>
        <authorList>
            <person name="Teixeira M.M."/>
            <person name="de Almeida L.G."/>
            <person name="Kubitschek-Barreira P."/>
            <person name="Alves F.L."/>
            <person name="Kioshima E.S."/>
            <person name="Abadio A.K."/>
            <person name="Fernandes L."/>
            <person name="Derengowski L.S."/>
            <person name="Ferreira K.S."/>
            <person name="Souza R.C."/>
            <person name="Ruiz J.C."/>
            <person name="de Andrade N.C."/>
            <person name="Paes H.C."/>
            <person name="Nicola A.M."/>
            <person name="Albuquerque P."/>
            <person name="Gerber A.L."/>
            <person name="Martins V.P."/>
            <person name="Peconick L.D."/>
            <person name="Neto A.V."/>
            <person name="Chaucanez C.B."/>
            <person name="Silva P.A."/>
            <person name="Cunha O.L."/>
            <person name="de Oliveira F.F."/>
            <person name="dos Santos T.C."/>
            <person name="Barros A.L."/>
            <person name="Soares M.A."/>
            <person name="de Oliveira L.M."/>
            <person name="Marini M.M."/>
            <person name="Villalobos-Duno H."/>
            <person name="Cunha M.M."/>
            <person name="de Hoog S."/>
            <person name="da Silveira J.F."/>
            <person name="Henrissat B."/>
            <person name="Nino-Vega G.A."/>
            <person name="Cisalpino P.S."/>
            <person name="Mora-Montes H.M."/>
            <person name="Almeida S.R."/>
            <person name="Stajich J.E."/>
            <person name="Lopes-Bezerra L.M."/>
            <person name="Vasconcelos A.T."/>
            <person name="Felipe M.S."/>
        </authorList>
    </citation>
    <scope>NUCLEOTIDE SEQUENCE [LARGE SCALE GENOMIC DNA]</scope>
    <source>
        <strain evidence="2 3">1099-18</strain>
    </source>
</reference>
<gene>
    <name evidence="2" type="ORF">SPSK_08833</name>
</gene>
<comment type="caution">
    <text evidence="2">The sequence shown here is derived from an EMBL/GenBank/DDBJ whole genome shotgun (WGS) entry which is preliminary data.</text>
</comment>
<name>A0A0F2M792_SPOSC</name>
<dbReference type="GeneID" id="27670696"/>
<evidence type="ECO:0000313" key="2">
    <source>
        <dbReference type="EMBL" id="KJR85502.1"/>
    </source>
</evidence>
<sequence>MDSHMDTYKKPQSSALKLTPIRMRGKRKSNRSNASNGSASSSGHPNSDSETAAATAGLTLPSSSSSPLKRSRASSPASQKKSGHASSSLSTPNAARRARTKRSVPMDQRFPLEVVERIFFYSMNFNLPRASPRLGWMLSSRYTLRDLMLAAFEPQWNLTLTPKRYKRPLKKHNAARRAEARLINPALMTAVLNSPWMKMDHLVESMQIWLQKNRNKKYLHTPIPFSEEPERDAAAEFVLNMNDFDALVREHPTEHIVSTQMLDRGSETLDDGEDEYDEEGAEDEELNDDDDDDDDEESSPEGEDRSPGWSSDEYSDLGCDEQAVECEQESRNQASQDHDEEDEPDVKVPETKSPGPLVSAHACFAMDQFYFLESMHVSDIFDPKPDETPSTLLASYFEDRGVGAPERPMDGIAFIGFRMTVAPALMRSPSLGKTQIPEWLLLGGGPYPASQNQTREGRKALRDRLRATFDLLSWIVFAGGKLQRNDSWELTLQGFQNLLEVDVLPSEWDTYEEGEEVVSACEHVSAGPNERTIRLQYSVDTLVSGILGLFYSLGVFYRQMPHHIFESAVAMATARGVSGGLAYRKSLTYLTLQRIAFLVPANNKRSFLEIMPEYFNMKF</sequence>
<feature type="region of interest" description="Disordered" evidence="1">
    <location>
        <begin position="1"/>
        <end position="104"/>
    </location>
</feature>
<evidence type="ECO:0000313" key="3">
    <source>
        <dbReference type="Proteomes" id="UP000033710"/>
    </source>
</evidence>
<accession>A0A0F2M792</accession>
<dbReference type="RefSeq" id="XP_016588178.1">
    <property type="nucleotide sequence ID" value="XM_016735419.1"/>
</dbReference>
<protein>
    <submittedName>
        <fullName evidence="2">Uncharacterized protein</fullName>
    </submittedName>
</protein>
<proteinExistence type="predicted"/>
<organism evidence="2 3">
    <name type="scientific">Sporothrix schenckii 1099-18</name>
    <dbReference type="NCBI Taxonomy" id="1397361"/>
    <lineage>
        <taxon>Eukaryota</taxon>
        <taxon>Fungi</taxon>
        <taxon>Dikarya</taxon>
        <taxon>Ascomycota</taxon>
        <taxon>Pezizomycotina</taxon>
        <taxon>Sordariomycetes</taxon>
        <taxon>Sordariomycetidae</taxon>
        <taxon>Ophiostomatales</taxon>
        <taxon>Ophiostomataceae</taxon>
        <taxon>Sporothrix</taxon>
    </lineage>
</organism>
<reference evidence="2 3" key="2">
    <citation type="journal article" date="2015" name="Eukaryot. Cell">
        <title>Asexual propagation of a virulent clone complex in a human and feline outbreak of sporotrichosis.</title>
        <authorList>
            <person name="Teixeira Mde M."/>
            <person name="Rodrigues A.M."/>
            <person name="Tsui C.K."/>
            <person name="de Almeida L.G."/>
            <person name="Van Diepeningen A.D."/>
            <person name="van den Ende B.G."/>
            <person name="Fernandes G.F."/>
            <person name="Kano R."/>
            <person name="Hamelin R.C."/>
            <person name="Lopes-Bezerra L.M."/>
            <person name="Vasconcelos A.T."/>
            <person name="de Hoog S."/>
            <person name="de Camargo Z.P."/>
            <person name="Felipe M.S."/>
        </authorList>
    </citation>
    <scope>NUCLEOTIDE SEQUENCE [LARGE SCALE GENOMIC DNA]</scope>
    <source>
        <strain evidence="2 3">1099-18</strain>
    </source>
</reference>
<feature type="compositionally biased region" description="Polar residues" evidence="1">
    <location>
        <begin position="84"/>
        <end position="93"/>
    </location>
</feature>
<feature type="region of interest" description="Disordered" evidence="1">
    <location>
        <begin position="257"/>
        <end position="354"/>
    </location>
</feature>
<feature type="compositionally biased region" description="Acidic residues" evidence="1">
    <location>
        <begin position="313"/>
        <end position="327"/>
    </location>
</feature>
<dbReference type="OrthoDB" id="4167490at2759"/>
<dbReference type="AlphaFoldDB" id="A0A0F2M792"/>
<feature type="compositionally biased region" description="Acidic residues" evidence="1">
    <location>
        <begin position="268"/>
        <end position="301"/>
    </location>
</feature>
<dbReference type="VEuPathDB" id="FungiDB:SPSK_08833"/>
<dbReference type="KEGG" id="ssck:SPSK_08833"/>
<feature type="compositionally biased region" description="Low complexity" evidence="1">
    <location>
        <begin position="31"/>
        <end position="78"/>
    </location>
</feature>
<dbReference type="Proteomes" id="UP000033710">
    <property type="component" value="Unassembled WGS sequence"/>
</dbReference>
<evidence type="ECO:0000256" key="1">
    <source>
        <dbReference type="SAM" id="MobiDB-lite"/>
    </source>
</evidence>